<evidence type="ECO:0000313" key="13">
    <source>
        <dbReference type="Proteomes" id="UP000234300"/>
    </source>
</evidence>
<keyword evidence="7" id="KW-0067">ATP-binding</keyword>
<dbReference type="AlphaFoldDB" id="A0A2H1JJW9"/>
<evidence type="ECO:0000259" key="11">
    <source>
        <dbReference type="Pfam" id="PF07730"/>
    </source>
</evidence>
<dbReference type="Pfam" id="PF07730">
    <property type="entry name" value="HisKA_3"/>
    <property type="match status" value="1"/>
</dbReference>
<dbReference type="GO" id="GO:0016020">
    <property type="term" value="C:membrane"/>
    <property type="evidence" value="ECO:0007669"/>
    <property type="project" value="InterPro"/>
</dbReference>
<dbReference type="EMBL" id="FXZI01000005">
    <property type="protein sequence ID" value="SMX87749.1"/>
    <property type="molecule type" value="Genomic_DNA"/>
</dbReference>
<keyword evidence="3" id="KW-0597">Phosphoprotein</keyword>
<dbReference type="InterPro" id="IPR011712">
    <property type="entry name" value="Sig_transdc_His_kin_sub3_dim/P"/>
</dbReference>
<keyword evidence="4" id="KW-0808">Transferase</keyword>
<evidence type="ECO:0000256" key="2">
    <source>
        <dbReference type="ARBA" id="ARBA00012438"/>
    </source>
</evidence>
<evidence type="ECO:0000256" key="7">
    <source>
        <dbReference type="ARBA" id="ARBA00022840"/>
    </source>
</evidence>
<feature type="transmembrane region" description="Helical" evidence="10">
    <location>
        <begin position="37"/>
        <end position="60"/>
    </location>
</feature>
<dbReference type="PANTHER" id="PTHR24421:SF10">
    <property type="entry name" value="NITRATE_NITRITE SENSOR PROTEIN NARQ"/>
    <property type="match status" value="1"/>
</dbReference>
<sequence>METSARPEWASRAWLTAVGSLVVLVLVVPLLNPDLGGLLVTVVLSVLAAAAITVAGWALLRTRSQRRSYEQRLEAWAAERAVQEERLRIARELHDLASHGIGLMTVRASYANLTDDADDAERRQALTDIEQAGRAATAELRQMLTLLRGATPEDVPLRPVATLADLPSIIEDAERSGLRADIDIGDLGEVPNALQATIGAIIREALANTARHAGPTTAHVHLSRDHTTLRVDIRDDGPIEGWHSQTGASHGLAGLRERLALHHGTLTSGPTDTGFRILAEVPLSPEQQ</sequence>
<dbReference type="SUPFAM" id="SSF55874">
    <property type="entry name" value="ATPase domain of HSP90 chaperone/DNA topoisomerase II/histidine kinase"/>
    <property type="match status" value="1"/>
</dbReference>
<organism evidence="12 13">
    <name type="scientific">Brevibacterium aurantiacum</name>
    <dbReference type="NCBI Taxonomy" id="273384"/>
    <lineage>
        <taxon>Bacteria</taxon>
        <taxon>Bacillati</taxon>
        <taxon>Actinomycetota</taxon>
        <taxon>Actinomycetes</taxon>
        <taxon>Micrococcales</taxon>
        <taxon>Brevibacteriaceae</taxon>
        <taxon>Brevibacterium</taxon>
    </lineage>
</organism>
<reference evidence="12 13" key="1">
    <citation type="submission" date="2017-03" db="EMBL/GenBank/DDBJ databases">
        <authorList>
            <person name="Afonso C.L."/>
            <person name="Miller P.J."/>
            <person name="Scott M.A."/>
            <person name="Spackman E."/>
            <person name="Goraichik I."/>
            <person name="Dimitrov K.M."/>
            <person name="Suarez D.L."/>
            <person name="Swayne D.E."/>
        </authorList>
    </citation>
    <scope>NUCLEOTIDE SEQUENCE [LARGE SCALE GENOMIC DNA]</scope>
    <source>
        <strain evidence="13">8(6)</strain>
    </source>
</reference>
<evidence type="ECO:0000256" key="3">
    <source>
        <dbReference type="ARBA" id="ARBA00022553"/>
    </source>
</evidence>
<dbReference type="EC" id="2.7.13.3" evidence="2"/>
<keyword evidence="6 12" id="KW-0418">Kinase</keyword>
<accession>A0A2H1JJW9</accession>
<keyword evidence="5" id="KW-0547">Nucleotide-binding</keyword>
<keyword evidence="9" id="KW-0175">Coiled coil</keyword>
<name>A0A2H1JJW9_BREAU</name>
<feature type="coiled-coil region" evidence="9">
    <location>
        <begin position="66"/>
        <end position="123"/>
    </location>
</feature>
<dbReference type="GO" id="GO:0005524">
    <property type="term" value="F:ATP binding"/>
    <property type="evidence" value="ECO:0007669"/>
    <property type="project" value="UniProtKB-KW"/>
</dbReference>
<dbReference type="InterPro" id="IPR036890">
    <property type="entry name" value="HATPase_C_sf"/>
</dbReference>
<dbReference type="RefSeq" id="WP_101556860.1">
    <property type="nucleotide sequence ID" value="NZ_FXZI01000005.1"/>
</dbReference>
<dbReference type="Proteomes" id="UP000234300">
    <property type="component" value="Unassembled WGS sequence"/>
</dbReference>
<dbReference type="CDD" id="cd16917">
    <property type="entry name" value="HATPase_UhpB-NarQ-NarX-like"/>
    <property type="match status" value="1"/>
</dbReference>
<feature type="domain" description="Signal transduction histidine kinase subgroup 3 dimerisation and phosphoacceptor" evidence="11">
    <location>
        <begin position="85"/>
        <end position="149"/>
    </location>
</feature>
<keyword evidence="10" id="KW-0812">Transmembrane</keyword>
<evidence type="ECO:0000256" key="8">
    <source>
        <dbReference type="ARBA" id="ARBA00023012"/>
    </source>
</evidence>
<dbReference type="Gene3D" id="1.20.5.1930">
    <property type="match status" value="1"/>
</dbReference>
<dbReference type="PANTHER" id="PTHR24421">
    <property type="entry name" value="NITRATE/NITRITE SENSOR PROTEIN NARX-RELATED"/>
    <property type="match status" value="1"/>
</dbReference>
<evidence type="ECO:0000313" key="12">
    <source>
        <dbReference type="EMBL" id="SMX87749.1"/>
    </source>
</evidence>
<protein>
    <recommendedName>
        <fullName evidence="2">histidine kinase</fullName>
        <ecNumber evidence="2">2.7.13.3</ecNumber>
    </recommendedName>
</protein>
<proteinExistence type="predicted"/>
<evidence type="ECO:0000256" key="10">
    <source>
        <dbReference type="SAM" id="Phobius"/>
    </source>
</evidence>
<keyword evidence="8" id="KW-0902">Two-component regulatory system</keyword>
<gene>
    <name evidence="12" type="ORF">BAURA86_01775</name>
</gene>
<keyword evidence="10" id="KW-0472">Membrane</keyword>
<dbReference type="GO" id="GO:0046983">
    <property type="term" value="F:protein dimerization activity"/>
    <property type="evidence" value="ECO:0007669"/>
    <property type="project" value="InterPro"/>
</dbReference>
<evidence type="ECO:0000256" key="4">
    <source>
        <dbReference type="ARBA" id="ARBA00022679"/>
    </source>
</evidence>
<dbReference type="GO" id="GO:0000155">
    <property type="term" value="F:phosphorelay sensor kinase activity"/>
    <property type="evidence" value="ECO:0007669"/>
    <property type="project" value="InterPro"/>
</dbReference>
<evidence type="ECO:0000256" key="5">
    <source>
        <dbReference type="ARBA" id="ARBA00022741"/>
    </source>
</evidence>
<evidence type="ECO:0000256" key="1">
    <source>
        <dbReference type="ARBA" id="ARBA00000085"/>
    </source>
</evidence>
<dbReference type="Gene3D" id="3.30.565.10">
    <property type="entry name" value="Histidine kinase-like ATPase, C-terminal domain"/>
    <property type="match status" value="1"/>
</dbReference>
<evidence type="ECO:0000256" key="9">
    <source>
        <dbReference type="SAM" id="Coils"/>
    </source>
</evidence>
<dbReference type="InterPro" id="IPR050482">
    <property type="entry name" value="Sensor_HK_TwoCompSys"/>
</dbReference>
<feature type="transmembrane region" description="Helical" evidence="10">
    <location>
        <begin position="12"/>
        <end position="31"/>
    </location>
</feature>
<evidence type="ECO:0000256" key="6">
    <source>
        <dbReference type="ARBA" id="ARBA00022777"/>
    </source>
</evidence>
<keyword evidence="10" id="KW-1133">Transmembrane helix</keyword>
<comment type="catalytic activity">
    <reaction evidence="1">
        <text>ATP + protein L-histidine = ADP + protein N-phospho-L-histidine.</text>
        <dbReference type="EC" id="2.7.13.3"/>
    </reaction>
</comment>